<comment type="caution">
    <text evidence="3">The sequence shown here is derived from an EMBL/GenBank/DDBJ whole genome shotgun (WGS) entry which is preliminary data.</text>
</comment>
<keyword evidence="4" id="KW-1185">Reference proteome</keyword>
<proteinExistence type="predicted"/>
<feature type="signal peptide" evidence="2">
    <location>
        <begin position="1"/>
        <end position="17"/>
    </location>
</feature>
<organism evidence="3 4">
    <name type="scientific">Aureococcus anophagefferens</name>
    <name type="common">Harmful bloom alga</name>
    <dbReference type="NCBI Taxonomy" id="44056"/>
    <lineage>
        <taxon>Eukaryota</taxon>
        <taxon>Sar</taxon>
        <taxon>Stramenopiles</taxon>
        <taxon>Ochrophyta</taxon>
        <taxon>Pelagophyceae</taxon>
        <taxon>Pelagomonadales</taxon>
        <taxon>Pelagomonadaceae</taxon>
        <taxon>Aureococcus</taxon>
    </lineage>
</organism>
<sequence>MWNAIVAIAAVLGVAYAQVDLDGVDLVKMQRSLNGMTHFRDAPVVRDVFARDVQCYDLLFRNNAGRSMFGWVTLANEKLMEDDWSCALTLMVQLHRETRRARDAARRENGSASTEAAWHYVNASFSLAMLYTNPGVVTTLSDESPVHVARGEKLLWHVLEVVAADGLLGEDDASVRYMVDVAENVFAGADKARALTPVREDGAASYVERPAYWGEADEFADCGDPISTARVGMLYALFGDHLLAENLRRSTDLNYLRKIFTAVAISRRRRYDTLVSLDDDILLAPPAYLALLQHAPFGVRGPDAPCAMVTPTVSTGIPTAELFAADFLPAASAAALEACYVETIRRWPRLFGDPDFSLADETLERLEGPWPSAEAWDPAWWRAKLWDKAANFLYENVRSYGLGVHPVRVNETCAALAFAATLPLVPAHFGASAADDRLALARARLEVGGPRAYPYLANSVWATSPDRLVDALLRVDLATGGHPFDEAAMSTLFLHERNESLRGSTRRPTARSSCGRASATTTGPS</sequence>
<dbReference type="Proteomes" id="UP001363151">
    <property type="component" value="Unassembled WGS sequence"/>
</dbReference>
<accession>A0ABR1FR87</accession>
<evidence type="ECO:0000256" key="2">
    <source>
        <dbReference type="SAM" id="SignalP"/>
    </source>
</evidence>
<dbReference type="EMBL" id="JBBJCI010000286">
    <property type="protein sequence ID" value="KAK7236163.1"/>
    <property type="molecule type" value="Genomic_DNA"/>
</dbReference>
<keyword evidence="2" id="KW-0732">Signal</keyword>
<evidence type="ECO:0000256" key="1">
    <source>
        <dbReference type="SAM" id="MobiDB-lite"/>
    </source>
</evidence>
<reference evidence="3 4" key="1">
    <citation type="submission" date="2024-03" db="EMBL/GenBank/DDBJ databases">
        <title>Aureococcus anophagefferens CCMP1851 and Kratosvirus quantuckense: Draft genome of a second virus-susceptible host strain in the model system.</title>
        <authorList>
            <person name="Chase E."/>
            <person name="Truchon A.R."/>
            <person name="Schepens W."/>
            <person name="Wilhelm S.W."/>
        </authorList>
    </citation>
    <scope>NUCLEOTIDE SEQUENCE [LARGE SCALE GENOMIC DNA]</scope>
    <source>
        <strain evidence="3 4">CCMP1851</strain>
    </source>
</reference>
<feature type="region of interest" description="Disordered" evidence="1">
    <location>
        <begin position="499"/>
        <end position="525"/>
    </location>
</feature>
<evidence type="ECO:0000313" key="3">
    <source>
        <dbReference type="EMBL" id="KAK7236163.1"/>
    </source>
</evidence>
<evidence type="ECO:0000313" key="4">
    <source>
        <dbReference type="Proteomes" id="UP001363151"/>
    </source>
</evidence>
<protein>
    <submittedName>
        <fullName evidence="3">Uncharacterized protein</fullName>
    </submittedName>
</protein>
<gene>
    <name evidence="3" type="ORF">SO694_00060158</name>
</gene>
<name>A0ABR1FR87_AURAN</name>
<feature type="chain" id="PRO_5047363639" evidence="2">
    <location>
        <begin position="18"/>
        <end position="525"/>
    </location>
</feature>